<dbReference type="GO" id="GO:0000156">
    <property type="term" value="F:phosphorelay response regulator activity"/>
    <property type="evidence" value="ECO:0007669"/>
    <property type="project" value="InterPro"/>
</dbReference>
<comment type="function">
    <text evidence="2">May play the central regulatory role in sporulation. It may be an element of the effector pathway responsible for the activation of sporulation genes in response to nutritional stress. Spo0A may act in concert with spo0H (a sigma factor) to control the expression of some genes that are critical to the sporulation process.</text>
</comment>
<dbReference type="Pfam" id="PF00072">
    <property type="entry name" value="Response_reg"/>
    <property type="match status" value="1"/>
</dbReference>
<feature type="domain" description="Response regulatory" evidence="4">
    <location>
        <begin position="4"/>
        <end position="118"/>
    </location>
</feature>
<dbReference type="InterPro" id="IPR046947">
    <property type="entry name" value="LytR-like"/>
</dbReference>
<feature type="domain" description="HTH LytTR-type" evidence="5">
    <location>
        <begin position="142"/>
        <end position="247"/>
    </location>
</feature>
<dbReference type="PANTHER" id="PTHR37299">
    <property type="entry name" value="TRANSCRIPTIONAL REGULATOR-RELATED"/>
    <property type="match status" value="1"/>
</dbReference>
<evidence type="ECO:0000259" key="5">
    <source>
        <dbReference type="PROSITE" id="PS50930"/>
    </source>
</evidence>
<dbReference type="SMART" id="SM00850">
    <property type="entry name" value="LytTR"/>
    <property type="match status" value="1"/>
</dbReference>
<evidence type="ECO:0000313" key="7">
    <source>
        <dbReference type="Proteomes" id="UP000184035"/>
    </source>
</evidence>
<dbReference type="InterPro" id="IPR011006">
    <property type="entry name" value="CheY-like_superfamily"/>
</dbReference>
<dbReference type="SUPFAM" id="SSF52172">
    <property type="entry name" value="CheY-like"/>
    <property type="match status" value="1"/>
</dbReference>
<accession>A0A1M4T876</accession>
<name>A0A1M4T876_9CLOT</name>
<reference evidence="6 7" key="1">
    <citation type="submission" date="2016-11" db="EMBL/GenBank/DDBJ databases">
        <authorList>
            <person name="Jaros S."/>
            <person name="Januszkiewicz K."/>
            <person name="Wedrychowicz H."/>
        </authorList>
    </citation>
    <scope>NUCLEOTIDE SEQUENCE [LARGE SCALE GENOMIC DNA]</scope>
    <source>
        <strain evidence="6 7">DSM 2631</strain>
    </source>
</reference>
<evidence type="ECO:0000256" key="3">
    <source>
        <dbReference type="PROSITE-ProRule" id="PRU00169"/>
    </source>
</evidence>
<dbReference type="Gene3D" id="3.40.50.2300">
    <property type="match status" value="1"/>
</dbReference>
<dbReference type="Proteomes" id="UP000184035">
    <property type="component" value="Unassembled WGS sequence"/>
</dbReference>
<dbReference type="RefSeq" id="WP_072892488.1">
    <property type="nucleotide sequence ID" value="NZ_FQVM01000002.1"/>
</dbReference>
<evidence type="ECO:0000259" key="4">
    <source>
        <dbReference type="PROSITE" id="PS50110"/>
    </source>
</evidence>
<dbReference type="OrthoDB" id="9809318at2"/>
<organism evidence="6 7">
    <name type="scientific">Clostridium fallax</name>
    <dbReference type="NCBI Taxonomy" id="1533"/>
    <lineage>
        <taxon>Bacteria</taxon>
        <taxon>Bacillati</taxon>
        <taxon>Bacillota</taxon>
        <taxon>Clostridia</taxon>
        <taxon>Eubacteriales</taxon>
        <taxon>Clostridiaceae</taxon>
        <taxon>Clostridium</taxon>
    </lineage>
</organism>
<dbReference type="EMBL" id="FQVM01000002">
    <property type="protein sequence ID" value="SHE40752.1"/>
    <property type="molecule type" value="Genomic_DNA"/>
</dbReference>
<dbReference type="SMART" id="SM00448">
    <property type="entry name" value="REC"/>
    <property type="match status" value="1"/>
</dbReference>
<gene>
    <name evidence="6" type="ORF">SAMN05443638_10269</name>
</gene>
<dbReference type="InterPro" id="IPR007492">
    <property type="entry name" value="LytTR_DNA-bd_dom"/>
</dbReference>
<evidence type="ECO:0000313" key="6">
    <source>
        <dbReference type="EMBL" id="SHE40752.1"/>
    </source>
</evidence>
<dbReference type="Pfam" id="PF04397">
    <property type="entry name" value="LytTR"/>
    <property type="match status" value="1"/>
</dbReference>
<dbReference type="PROSITE" id="PS50930">
    <property type="entry name" value="HTH_LYTTR"/>
    <property type="match status" value="1"/>
</dbReference>
<keyword evidence="7" id="KW-1185">Reference proteome</keyword>
<dbReference type="GO" id="GO:0003677">
    <property type="term" value="F:DNA binding"/>
    <property type="evidence" value="ECO:0007669"/>
    <property type="project" value="InterPro"/>
</dbReference>
<dbReference type="PANTHER" id="PTHR37299:SF1">
    <property type="entry name" value="STAGE 0 SPORULATION PROTEIN A HOMOLOG"/>
    <property type="match status" value="1"/>
</dbReference>
<feature type="modified residue" description="4-aspartylphosphate" evidence="3">
    <location>
        <position position="55"/>
    </location>
</feature>
<dbReference type="AlphaFoldDB" id="A0A1M4T876"/>
<dbReference type="Gene3D" id="2.40.50.1020">
    <property type="entry name" value="LytTr DNA-binding domain"/>
    <property type="match status" value="1"/>
</dbReference>
<dbReference type="STRING" id="1533.SAMN05443638_10269"/>
<proteinExistence type="predicted"/>
<evidence type="ECO:0000256" key="1">
    <source>
        <dbReference type="ARBA" id="ARBA00018672"/>
    </source>
</evidence>
<dbReference type="PROSITE" id="PS50110">
    <property type="entry name" value="RESPONSE_REGULATORY"/>
    <property type="match status" value="1"/>
</dbReference>
<keyword evidence="3" id="KW-0597">Phosphoprotein</keyword>
<sequence length="247" mass="28597">MAFKVLIADDEPGMRLIIKKILEKAKDFEIIGEAKSGEEAINLFEEYRPDVVFLDVEMPSITGVECAKKIADINPKAIIIFATAHSQYMPEAFQLYAFDYLIKPFKVERVYQTLDRVKSLHTPKISDNLDKIIKHEKNLEKLMIKNKEGISFVDTKDIILVQREDNSTVIYSKTDSFITSATLLDVEDKLDKSQFFRSHKSYIINLSLISKIYPYGRWTYIVKLKGTDKDALLTHDKYEEIKRLFSL</sequence>
<protein>
    <recommendedName>
        <fullName evidence="1">Stage 0 sporulation protein A homolog</fullName>
    </recommendedName>
</protein>
<dbReference type="InterPro" id="IPR001789">
    <property type="entry name" value="Sig_transdc_resp-reg_receiver"/>
</dbReference>
<evidence type="ECO:0000256" key="2">
    <source>
        <dbReference type="ARBA" id="ARBA00024867"/>
    </source>
</evidence>